<dbReference type="SUPFAM" id="SSF52402">
    <property type="entry name" value="Adenine nucleotide alpha hydrolases-like"/>
    <property type="match status" value="1"/>
</dbReference>
<dbReference type="AlphaFoldDB" id="A0A367FZK7"/>
<dbReference type="InterPro" id="IPR014729">
    <property type="entry name" value="Rossmann-like_a/b/a_fold"/>
</dbReference>
<dbReference type="PIRSF" id="PIRSF006661">
    <property type="entry name" value="PP-lp_UCP006661"/>
    <property type="match status" value="1"/>
</dbReference>
<proteinExistence type="predicted"/>
<dbReference type="GO" id="GO:0016783">
    <property type="term" value="F:sulfurtransferase activity"/>
    <property type="evidence" value="ECO:0007669"/>
    <property type="project" value="InterPro"/>
</dbReference>
<sequence length="275" mass="31396">MPATDNITLEKKYRKLQEILRSLGSVAVAFSGGVDSTFLLKAAQETLGDKAMAITACPCSFTDRELKETQDFCQENHICQEICKINEFDIPGFRQNPPDRCYICKKAIFTRLWEAAKARHMNMIVEGSNMDDLGDYRPGKRAIQELGVRSPLQEAGLYKEEIRELSKDMNLPTWNKPSFACLASRFVYGETITEEKLHMVDQAEQFLMDLGFHQFRVRIHGTMARIEVPEEEILKIADNETRTKITEKFRTLGFSYVTLDLQGFRSGSMNETLGK</sequence>
<evidence type="ECO:0000313" key="2">
    <source>
        <dbReference type="EMBL" id="RCH43698.1"/>
    </source>
</evidence>
<dbReference type="Proteomes" id="UP000253208">
    <property type="component" value="Unassembled WGS sequence"/>
</dbReference>
<dbReference type="InterPro" id="IPR005232">
    <property type="entry name" value="LarE"/>
</dbReference>
<dbReference type="CDD" id="cd01990">
    <property type="entry name" value="LarE-like"/>
    <property type="match status" value="1"/>
</dbReference>
<dbReference type="PANTHER" id="PTHR43169">
    <property type="entry name" value="EXSB FAMILY PROTEIN"/>
    <property type="match status" value="1"/>
</dbReference>
<dbReference type="InterPro" id="IPR052188">
    <property type="entry name" value="Ni-pincer_cofactor_biosynth"/>
</dbReference>
<dbReference type="Gene3D" id="3.40.50.620">
    <property type="entry name" value="HUPs"/>
    <property type="match status" value="1"/>
</dbReference>
<organism evidence="2 3">
    <name type="scientific">Blautia obeum</name>
    <dbReference type="NCBI Taxonomy" id="40520"/>
    <lineage>
        <taxon>Bacteria</taxon>
        <taxon>Bacillati</taxon>
        <taxon>Bacillota</taxon>
        <taxon>Clostridia</taxon>
        <taxon>Lachnospirales</taxon>
        <taxon>Lachnospiraceae</taxon>
        <taxon>Blautia</taxon>
    </lineage>
</organism>
<evidence type="ECO:0000256" key="1">
    <source>
        <dbReference type="PIRSR" id="PIRSR006661-1"/>
    </source>
</evidence>
<keyword evidence="2" id="KW-0808">Transferase</keyword>
<protein>
    <submittedName>
        <fullName evidence="2">ATP-dependent sacrificial sulfur transferase LarE</fullName>
    </submittedName>
</protein>
<dbReference type="PANTHER" id="PTHR43169:SF2">
    <property type="entry name" value="NAD_GMP SYNTHASE DOMAIN-CONTAINING PROTEIN"/>
    <property type="match status" value="1"/>
</dbReference>
<comment type="caution">
    <text evidence="2">The sequence shown here is derived from an EMBL/GenBank/DDBJ whole genome shotgun (WGS) entry which is preliminary data.</text>
</comment>
<name>A0A367FZK7_9FIRM</name>
<reference evidence="2 3" key="1">
    <citation type="submission" date="2018-02" db="EMBL/GenBank/DDBJ databases">
        <title>Complete genome sequencing of Faecalibacterium prausnitzii strains isolated from the human gut.</title>
        <authorList>
            <person name="Fitzgerald B.C."/>
            <person name="Shkoporov A.N."/>
            <person name="Ross P.R."/>
            <person name="Hill C."/>
        </authorList>
    </citation>
    <scope>NUCLEOTIDE SEQUENCE [LARGE SCALE GENOMIC DNA]</scope>
    <source>
        <strain evidence="2 3">APC942/31-1</strain>
    </source>
</reference>
<feature type="active site" description="Nucleophile and sulfur donor" evidence="1">
    <location>
        <position position="181"/>
    </location>
</feature>
<dbReference type="EMBL" id="PSQG01000012">
    <property type="protein sequence ID" value="RCH43698.1"/>
    <property type="molecule type" value="Genomic_DNA"/>
</dbReference>
<dbReference type="NCBIfam" id="TIGR00268">
    <property type="entry name" value="ATP-dependent sacrificial sulfur transferase LarE"/>
    <property type="match status" value="1"/>
</dbReference>
<accession>A0A367FZK7</accession>
<evidence type="ECO:0000313" key="3">
    <source>
        <dbReference type="Proteomes" id="UP000253208"/>
    </source>
</evidence>
<dbReference type="RefSeq" id="WP_114002212.1">
    <property type="nucleotide sequence ID" value="NZ_PSQG01000012.1"/>
</dbReference>
<gene>
    <name evidence="2" type="primary">larE</name>
    <name evidence="2" type="ORF">C4886_09825</name>
</gene>